<accession>A0A218WVL7</accession>
<evidence type="ECO:0000313" key="2">
    <source>
        <dbReference type="Proteomes" id="UP000197138"/>
    </source>
</evidence>
<evidence type="ECO:0000313" key="1">
    <source>
        <dbReference type="EMBL" id="OWM76845.1"/>
    </source>
</evidence>
<dbReference type="Proteomes" id="UP000197138">
    <property type="component" value="Unassembled WGS sequence"/>
</dbReference>
<dbReference type="AlphaFoldDB" id="A0A218WVL7"/>
<proteinExistence type="predicted"/>
<gene>
    <name evidence="1" type="ORF">CDL15_Pgr016492</name>
</gene>
<organism evidence="1 2">
    <name type="scientific">Punica granatum</name>
    <name type="common">Pomegranate</name>
    <dbReference type="NCBI Taxonomy" id="22663"/>
    <lineage>
        <taxon>Eukaryota</taxon>
        <taxon>Viridiplantae</taxon>
        <taxon>Streptophyta</taxon>
        <taxon>Embryophyta</taxon>
        <taxon>Tracheophyta</taxon>
        <taxon>Spermatophyta</taxon>
        <taxon>Magnoliopsida</taxon>
        <taxon>eudicotyledons</taxon>
        <taxon>Gunneridae</taxon>
        <taxon>Pentapetalae</taxon>
        <taxon>rosids</taxon>
        <taxon>malvids</taxon>
        <taxon>Myrtales</taxon>
        <taxon>Lythraceae</taxon>
        <taxon>Punica</taxon>
    </lineage>
</organism>
<comment type="caution">
    <text evidence="1">The sequence shown here is derived from an EMBL/GenBank/DDBJ whole genome shotgun (WGS) entry which is preliminary data.</text>
</comment>
<name>A0A218WVL7_PUNGR</name>
<reference evidence="2" key="1">
    <citation type="journal article" date="2017" name="Plant J.">
        <title>The pomegranate (Punica granatum L.) genome and the genomics of punicalagin biosynthesis.</title>
        <authorList>
            <person name="Qin G."/>
            <person name="Xu C."/>
            <person name="Ming R."/>
            <person name="Tang H."/>
            <person name="Guyot R."/>
            <person name="Kramer E.M."/>
            <person name="Hu Y."/>
            <person name="Yi X."/>
            <person name="Qi Y."/>
            <person name="Xu X."/>
            <person name="Gao Z."/>
            <person name="Pan H."/>
            <person name="Jian J."/>
            <person name="Tian Y."/>
            <person name="Yue Z."/>
            <person name="Xu Y."/>
        </authorList>
    </citation>
    <scope>NUCLEOTIDE SEQUENCE [LARGE SCALE GENOMIC DNA]</scope>
    <source>
        <strain evidence="2">cv. Dabenzi</strain>
    </source>
</reference>
<protein>
    <submittedName>
        <fullName evidence="1">Uncharacterized protein</fullName>
    </submittedName>
</protein>
<sequence>MFAQEARDNPMFAQEARDDPMVASECGCKAAVLRIGLTLGTVTCLVAWECEKRWWFTCKGRHNYPLVVILEHVECPWGRG</sequence>
<dbReference type="EMBL" id="MTKT01002957">
    <property type="protein sequence ID" value="OWM76845.1"/>
    <property type="molecule type" value="Genomic_DNA"/>
</dbReference>